<dbReference type="Proteomes" id="UP000076738">
    <property type="component" value="Unassembled WGS sequence"/>
</dbReference>
<keyword evidence="1" id="KW-0808">Transferase</keyword>
<organism evidence="1 2">
    <name type="scientific">Calocera viscosa (strain TUFC12733)</name>
    <dbReference type="NCBI Taxonomy" id="1330018"/>
    <lineage>
        <taxon>Eukaryota</taxon>
        <taxon>Fungi</taxon>
        <taxon>Dikarya</taxon>
        <taxon>Basidiomycota</taxon>
        <taxon>Agaricomycotina</taxon>
        <taxon>Dacrymycetes</taxon>
        <taxon>Dacrymycetales</taxon>
        <taxon>Dacrymycetaceae</taxon>
        <taxon>Calocera</taxon>
    </lineage>
</organism>
<proteinExistence type="predicted"/>
<dbReference type="AlphaFoldDB" id="A0A167ITU5"/>
<keyword evidence="2" id="KW-1185">Reference proteome</keyword>
<protein>
    <submittedName>
        <fullName evidence="1">Glycosyltransferase family 4 protein</fullName>
    </submittedName>
</protein>
<gene>
    <name evidence="1" type="ORF">CALVIDRAFT_284386</name>
</gene>
<name>A0A167ITU5_CALVF</name>
<evidence type="ECO:0000313" key="2">
    <source>
        <dbReference type="Proteomes" id="UP000076738"/>
    </source>
</evidence>
<sequence>MVVIVSRLVCKKSVNLRNSAAHHICAMCRDVRSIVGDNGHHVTSFEQIRRRTCCGKPGSRLAACDTVTSVRYLPICAVS</sequence>
<dbReference type="EMBL" id="KV417305">
    <property type="protein sequence ID" value="KZO92953.1"/>
    <property type="molecule type" value="Genomic_DNA"/>
</dbReference>
<evidence type="ECO:0000313" key="1">
    <source>
        <dbReference type="EMBL" id="KZO92953.1"/>
    </source>
</evidence>
<accession>A0A167ITU5</accession>
<dbReference type="GO" id="GO:0016740">
    <property type="term" value="F:transferase activity"/>
    <property type="evidence" value="ECO:0007669"/>
    <property type="project" value="UniProtKB-KW"/>
</dbReference>
<reference evidence="1 2" key="1">
    <citation type="journal article" date="2016" name="Mol. Biol. Evol.">
        <title>Comparative Genomics of Early-Diverging Mushroom-Forming Fungi Provides Insights into the Origins of Lignocellulose Decay Capabilities.</title>
        <authorList>
            <person name="Nagy L.G."/>
            <person name="Riley R."/>
            <person name="Tritt A."/>
            <person name="Adam C."/>
            <person name="Daum C."/>
            <person name="Floudas D."/>
            <person name="Sun H."/>
            <person name="Yadav J.S."/>
            <person name="Pangilinan J."/>
            <person name="Larsson K.H."/>
            <person name="Matsuura K."/>
            <person name="Barry K."/>
            <person name="Labutti K."/>
            <person name="Kuo R."/>
            <person name="Ohm R.A."/>
            <person name="Bhattacharya S.S."/>
            <person name="Shirouzu T."/>
            <person name="Yoshinaga Y."/>
            <person name="Martin F.M."/>
            <person name="Grigoriev I.V."/>
            <person name="Hibbett D.S."/>
        </authorList>
    </citation>
    <scope>NUCLEOTIDE SEQUENCE [LARGE SCALE GENOMIC DNA]</scope>
    <source>
        <strain evidence="1 2">TUFC12733</strain>
    </source>
</reference>